<comment type="caution">
    <text evidence="2">The sequence shown here is derived from an EMBL/GenBank/DDBJ whole genome shotgun (WGS) entry which is preliminary data.</text>
</comment>
<dbReference type="Proteomes" id="UP001282336">
    <property type="component" value="Unassembled WGS sequence"/>
</dbReference>
<evidence type="ECO:0000313" key="3">
    <source>
        <dbReference type="Proteomes" id="UP001282336"/>
    </source>
</evidence>
<evidence type="ECO:0000313" key="2">
    <source>
        <dbReference type="EMBL" id="MDX6033264.1"/>
    </source>
</evidence>
<reference evidence="2" key="1">
    <citation type="submission" date="2023-11" db="EMBL/GenBank/DDBJ databases">
        <title>Scandinavium wanjuensis sp. nov., isolated from lettuce South Korea.</title>
        <authorList>
            <person name="Park J."/>
            <person name="Park S."/>
            <person name="Oh K.K."/>
            <person name="Cho G.S."/>
            <person name="Franz C.M.A.P."/>
        </authorList>
    </citation>
    <scope>NUCLEOTIDE SEQUENCE</scope>
    <source>
        <strain evidence="2">V105_12</strain>
    </source>
</reference>
<gene>
    <name evidence="2" type="ORF">SIL20_17330</name>
</gene>
<feature type="region of interest" description="Disordered" evidence="1">
    <location>
        <begin position="40"/>
        <end position="66"/>
    </location>
</feature>
<organism evidence="2 3">
    <name type="scientific">Scandinavium lactucae</name>
    <dbReference type="NCBI Taxonomy" id="3095028"/>
    <lineage>
        <taxon>Bacteria</taxon>
        <taxon>Pseudomonadati</taxon>
        <taxon>Pseudomonadota</taxon>
        <taxon>Gammaproteobacteria</taxon>
        <taxon>Enterobacterales</taxon>
        <taxon>Enterobacteriaceae</taxon>
        <taxon>Scandinavium</taxon>
    </lineage>
</organism>
<sequence length="66" mass="7287">MLFPVFVGDGKNLHRASARTAHSRSASYVRSTLYDVRREHPCSAENPGPSRHKNDHALCSPGTRSP</sequence>
<proteinExistence type="predicted"/>
<dbReference type="AlphaFoldDB" id="A0AAJ2S7D8"/>
<protein>
    <submittedName>
        <fullName evidence="2">Uncharacterized protein</fullName>
    </submittedName>
</protein>
<evidence type="ECO:0000256" key="1">
    <source>
        <dbReference type="SAM" id="MobiDB-lite"/>
    </source>
</evidence>
<dbReference type="EMBL" id="JAWXRC010000042">
    <property type="protein sequence ID" value="MDX6033264.1"/>
    <property type="molecule type" value="Genomic_DNA"/>
</dbReference>
<name>A0AAJ2S7D8_9ENTR</name>
<accession>A0AAJ2S7D8</accession>